<dbReference type="Proteomes" id="UP000319986">
    <property type="component" value="Unassembled WGS sequence"/>
</dbReference>
<dbReference type="EMBL" id="BJNT01000005">
    <property type="protein sequence ID" value="GEC85413.1"/>
    <property type="molecule type" value="Genomic_DNA"/>
</dbReference>
<sequence>MTETTITTALNIIAQQIQQIQQTIQTQQPTQPTQHKKQNKWDEMTQQKYYQICYHIQTEQQTFRQAAQKANVAESTARGFIKKNKLPYPQTQTNNKQLF</sequence>
<proteinExistence type="predicted"/>
<evidence type="ECO:0000313" key="2">
    <source>
        <dbReference type="Proteomes" id="UP000319986"/>
    </source>
</evidence>
<protein>
    <submittedName>
        <fullName evidence="1">Uncharacterized protein</fullName>
    </submittedName>
</protein>
<dbReference type="GeneID" id="82886881"/>
<accession>A0A4Y4C2W7</accession>
<organism evidence="1 2">
    <name type="scientific">Corynebacterium variabile</name>
    <dbReference type="NCBI Taxonomy" id="1727"/>
    <lineage>
        <taxon>Bacteria</taxon>
        <taxon>Bacillati</taxon>
        <taxon>Actinomycetota</taxon>
        <taxon>Actinomycetes</taxon>
        <taxon>Mycobacteriales</taxon>
        <taxon>Corynebacteriaceae</taxon>
        <taxon>Corynebacterium</taxon>
    </lineage>
</organism>
<evidence type="ECO:0000313" key="1">
    <source>
        <dbReference type="EMBL" id="GEC85413.1"/>
    </source>
</evidence>
<dbReference type="RefSeq" id="WP_141328691.1">
    <property type="nucleotide sequence ID" value="NZ_BJNT01000005.1"/>
</dbReference>
<name>A0A4Y4C2W7_9CORY</name>
<gene>
    <name evidence="1" type="ORF">CVA01_07270</name>
</gene>
<reference evidence="1 2" key="1">
    <citation type="submission" date="2019-06" db="EMBL/GenBank/DDBJ databases">
        <title>Whole genome shotgun sequence of Corynebacterium variabile NBRC 15286.</title>
        <authorList>
            <person name="Hosoyama A."/>
            <person name="Uohara A."/>
            <person name="Ohji S."/>
            <person name="Ichikawa N."/>
        </authorList>
    </citation>
    <scope>NUCLEOTIDE SEQUENCE [LARGE SCALE GENOMIC DNA]</scope>
    <source>
        <strain evidence="1 2">NBRC 15286</strain>
    </source>
</reference>
<comment type="caution">
    <text evidence="1">The sequence shown here is derived from an EMBL/GenBank/DDBJ whole genome shotgun (WGS) entry which is preliminary data.</text>
</comment>
<dbReference type="AlphaFoldDB" id="A0A4Y4C2W7"/>